<feature type="chain" id="PRO_5002316463" evidence="1">
    <location>
        <begin position="21"/>
        <end position="660"/>
    </location>
</feature>
<dbReference type="Gene3D" id="3.20.20.80">
    <property type="entry name" value="Glycosidases"/>
    <property type="match status" value="1"/>
</dbReference>
<gene>
    <name evidence="3" type="ORF">FISHEDRAFT_33061</name>
</gene>
<name>A0A0D7APS0_9AGAR</name>
<dbReference type="Proteomes" id="UP000054144">
    <property type="component" value="Unassembled WGS sequence"/>
</dbReference>
<dbReference type="InterPro" id="IPR013780">
    <property type="entry name" value="Glyco_hydro_b"/>
</dbReference>
<evidence type="ECO:0000313" key="4">
    <source>
        <dbReference type="Proteomes" id="UP000054144"/>
    </source>
</evidence>
<accession>A0A0D7APS0</accession>
<organism evidence="3 4">
    <name type="scientific">Fistulina hepatica ATCC 64428</name>
    <dbReference type="NCBI Taxonomy" id="1128425"/>
    <lineage>
        <taxon>Eukaryota</taxon>
        <taxon>Fungi</taxon>
        <taxon>Dikarya</taxon>
        <taxon>Basidiomycota</taxon>
        <taxon>Agaricomycotina</taxon>
        <taxon>Agaricomycetes</taxon>
        <taxon>Agaricomycetidae</taxon>
        <taxon>Agaricales</taxon>
        <taxon>Fistulinaceae</taxon>
        <taxon>Fistulina</taxon>
    </lineage>
</organism>
<sequence>MRWIIAFLALWCSGPCFVHAVTVYDQTPQGVATVSGTASGKQAASTNYAAYNDSVVDPPAVPDPGPATTFMLDIAYTNTSASGVGIPVHGSFWGFSIEMSVMNQVVGRNSTYLQPQFLNLMSNIVQRGGTVYIRSGGNTQDYAFMVSELANGLCISKQGSDTNNPTLTPSVTYTEDFFYMLANVSSLVDVKWFLGIPFNDTNWRLDIVKYGQDILGGHLVAFQAGNEPDFYVAHGHRDQGWGPANFTDEFAELISAMQAASYDVNGRLIGPSIATGDWTPEQVWATVGFQTTYKNNLYGLSIEHYPDNNCVAMYGGPGAAKVPQEVFPDYLNHTAPTSLLSIYMNSSSMAQDIGLPFWLLETNTASCGGFYGVSDSFGAALWALDLGLQMAYSNFTGGLLHVGGQNVFYNPFTAPPTSMTAYSEFTIGMVFYSSLILAETLGNSDTAQVLDLLGNDANIYTPQYAIYEHGALVKVALFNYITDSSSASDYVATINLQRGSVPSSVRVKYFSSASVSNKKDVTWAGQSFGSALEVDGILHGELNTTTISCDTSANTCAIPVHAPAFALVLMTDGGDDYLTDEKSLSALSTFATTVTTKTENTATIASQVLATSNGMKSGDFKFHASSSKGSVSSSAPPRIHRLHWWEMAVASVLVFCTVYI</sequence>
<evidence type="ECO:0000256" key="1">
    <source>
        <dbReference type="SAM" id="SignalP"/>
    </source>
</evidence>
<dbReference type="OrthoDB" id="2796951at2759"/>
<dbReference type="InterPro" id="IPR017853">
    <property type="entry name" value="GH"/>
</dbReference>
<keyword evidence="1" id="KW-0732">Signal</keyword>
<keyword evidence="3" id="KW-0378">Hydrolase</keyword>
<protein>
    <submittedName>
        <fullName evidence="3">Glycoside hydrolase family 79 protein</fullName>
    </submittedName>
</protein>
<proteinExistence type="predicted"/>
<dbReference type="SUPFAM" id="SSF51445">
    <property type="entry name" value="(Trans)glycosidases"/>
    <property type="match status" value="1"/>
</dbReference>
<dbReference type="GO" id="GO:0016787">
    <property type="term" value="F:hydrolase activity"/>
    <property type="evidence" value="ECO:0007669"/>
    <property type="project" value="UniProtKB-KW"/>
</dbReference>
<evidence type="ECO:0000259" key="2">
    <source>
        <dbReference type="Pfam" id="PF16862"/>
    </source>
</evidence>
<keyword evidence="4" id="KW-1185">Reference proteome</keyword>
<dbReference type="InterPro" id="IPR031728">
    <property type="entry name" value="GlcAase_C"/>
</dbReference>
<dbReference type="Pfam" id="PF16862">
    <property type="entry name" value="Glyco_hydro_79C"/>
    <property type="match status" value="1"/>
</dbReference>
<dbReference type="Gene3D" id="2.60.40.1180">
    <property type="entry name" value="Golgi alpha-mannosidase II"/>
    <property type="match status" value="1"/>
</dbReference>
<feature type="signal peptide" evidence="1">
    <location>
        <begin position="1"/>
        <end position="20"/>
    </location>
</feature>
<dbReference type="EMBL" id="KN881606">
    <property type="protein sequence ID" value="KIY53577.1"/>
    <property type="molecule type" value="Genomic_DNA"/>
</dbReference>
<feature type="domain" description="Beta-glucuronidase C-terminal" evidence="2">
    <location>
        <begin position="463"/>
        <end position="567"/>
    </location>
</feature>
<dbReference type="InterPro" id="IPR052974">
    <property type="entry name" value="GH79_Enzymes"/>
</dbReference>
<dbReference type="PANTHER" id="PTHR36183">
    <property type="entry name" value="BETA-GLUCURONIDASE"/>
    <property type="match status" value="1"/>
</dbReference>
<evidence type="ECO:0000313" key="3">
    <source>
        <dbReference type="EMBL" id="KIY53577.1"/>
    </source>
</evidence>
<dbReference type="AlphaFoldDB" id="A0A0D7APS0"/>
<reference evidence="3 4" key="1">
    <citation type="journal article" date="2015" name="Fungal Genet. Biol.">
        <title>Evolution of novel wood decay mechanisms in Agaricales revealed by the genome sequences of Fistulina hepatica and Cylindrobasidium torrendii.</title>
        <authorList>
            <person name="Floudas D."/>
            <person name="Held B.W."/>
            <person name="Riley R."/>
            <person name="Nagy L.G."/>
            <person name="Koehler G."/>
            <person name="Ransdell A.S."/>
            <person name="Younus H."/>
            <person name="Chow J."/>
            <person name="Chiniquy J."/>
            <person name="Lipzen A."/>
            <person name="Tritt A."/>
            <person name="Sun H."/>
            <person name="Haridas S."/>
            <person name="LaButti K."/>
            <person name="Ohm R.A."/>
            <person name="Kues U."/>
            <person name="Blanchette R.A."/>
            <person name="Grigoriev I.V."/>
            <person name="Minto R.E."/>
            <person name="Hibbett D.S."/>
        </authorList>
    </citation>
    <scope>NUCLEOTIDE SEQUENCE [LARGE SCALE GENOMIC DNA]</scope>
    <source>
        <strain evidence="3 4">ATCC 64428</strain>
    </source>
</reference>
<dbReference type="PANTHER" id="PTHR36183:SF2">
    <property type="entry name" value="BETA-GLUCURONIDASE C-TERMINAL DOMAIN-CONTAINING PROTEIN"/>
    <property type="match status" value="1"/>
</dbReference>